<reference evidence="2 3" key="1">
    <citation type="submission" date="2020-04" db="EMBL/GenBank/DDBJ databases">
        <authorList>
            <person name="Yoon J."/>
        </authorList>
    </citation>
    <scope>NUCLEOTIDE SEQUENCE [LARGE SCALE GENOMIC DNA]</scope>
    <source>
        <strain evidence="2 3">KMU-115</strain>
    </source>
</reference>
<dbReference type="InterPro" id="IPR036514">
    <property type="entry name" value="SGNH_hydro_sf"/>
</dbReference>
<evidence type="ECO:0000313" key="3">
    <source>
        <dbReference type="Proteomes" id="UP000526408"/>
    </source>
</evidence>
<evidence type="ECO:0000313" key="2">
    <source>
        <dbReference type="EMBL" id="NKX43694.1"/>
    </source>
</evidence>
<dbReference type="EMBL" id="JAAZQQ010000001">
    <property type="protein sequence ID" value="NKX43694.1"/>
    <property type="molecule type" value="Genomic_DNA"/>
</dbReference>
<dbReference type="InterPro" id="IPR013830">
    <property type="entry name" value="SGNH_hydro"/>
</dbReference>
<dbReference type="GO" id="GO:0016788">
    <property type="term" value="F:hydrolase activity, acting on ester bonds"/>
    <property type="evidence" value="ECO:0007669"/>
    <property type="project" value="UniProtKB-ARBA"/>
</dbReference>
<keyword evidence="2" id="KW-0378">Hydrolase</keyword>
<keyword evidence="3" id="KW-1185">Reference proteome</keyword>
<proteinExistence type="predicted"/>
<evidence type="ECO:0000259" key="1">
    <source>
        <dbReference type="Pfam" id="PF13472"/>
    </source>
</evidence>
<dbReference type="Gene3D" id="3.40.50.1110">
    <property type="entry name" value="SGNH hydrolase"/>
    <property type="match status" value="1"/>
</dbReference>
<dbReference type="Proteomes" id="UP000526408">
    <property type="component" value="Unassembled WGS sequence"/>
</dbReference>
<name>A0A7X6JXS5_9RHOB</name>
<dbReference type="CDD" id="cd01839">
    <property type="entry name" value="SGNH_arylesterase_like"/>
    <property type="match status" value="1"/>
</dbReference>
<organism evidence="2 3">
    <name type="scientific">Roseicyclus persicicus</name>
    <dbReference type="NCBI Taxonomy" id="2650661"/>
    <lineage>
        <taxon>Bacteria</taxon>
        <taxon>Pseudomonadati</taxon>
        <taxon>Pseudomonadota</taxon>
        <taxon>Alphaproteobacteria</taxon>
        <taxon>Rhodobacterales</taxon>
        <taxon>Roseobacteraceae</taxon>
        <taxon>Roseicyclus</taxon>
    </lineage>
</organism>
<dbReference type="SUPFAM" id="SSF52266">
    <property type="entry name" value="SGNH hydrolase"/>
    <property type="match status" value="1"/>
</dbReference>
<protein>
    <submittedName>
        <fullName evidence="2">SGNH/GDSL hydrolase family protein</fullName>
    </submittedName>
</protein>
<sequence>MPVVLCYGDSNTHGTKPLTALGVFGRYPRGHRWPDVMAAALGPDVQVIAEGLPGRTTVHDDPVEGGCRNGIAVLPAILHSHRPIDLMVVMLGTNDLKTRFSVSAFEIARSVERICTLARAEGVVADLLVVAPAPVREAGILADTFAGAETRQQGLAAQLEAAARRLGAGFLDAGAHVTVSPVDGVHWEEDAHHRFGAVMAEAVAARLA</sequence>
<feature type="domain" description="SGNH hydrolase-type esterase" evidence="1">
    <location>
        <begin position="6"/>
        <end position="181"/>
    </location>
</feature>
<comment type="caution">
    <text evidence="2">The sequence shown here is derived from an EMBL/GenBank/DDBJ whole genome shotgun (WGS) entry which is preliminary data.</text>
</comment>
<accession>A0A7X6JXS5</accession>
<dbReference type="Pfam" id="PF13472">
    <property type="entry name" value="Lipase_GDSL_2"/>
    <property type="match status" value="1"/>
</dbReference>
<dbReference type="AlphaFoldDB" id="A0A7X6JXS5"/>
<dbReference type="RefSeq" id="WP_168622046.1">
    <property type="nucleotide sequence ID" value="NZ_JAAZQQ010000001.1"/>
</dbReference>
<gene>
    <name evidence="2" type="ORF">HCU73_03755</name>
</gene>